<accession>A0A9D2BIL1</accession>
<evidence type="ECO:0000256" key="1">
    <source>
        <dbReference type="SAM" id="Phobius"/>
    </source>
</evidence>
<dbReference type="Proteomes" id="UP000886890">
    <property type="component" value="Unassembled WGS sequence"/>
</dbReference>
<organism evidence="2 3">
    <name type="scientific">Candidatus Fusicatenibacter merdavium</name>
    <dbReference type="NCBI Taxonomy" id="2838600"/>
    <lineage>
        <taxon>Bacteria</taxon>
        <taxon>Bacillati</taxon>
        <taxon>Bacillota</taxon>
        <taxon>Clostridia</taxon>
        <taxon>Lachnospirales</taxon>
        <taxon>Lachnospiraceae</taxon>
        <taxon>Fusicatenibacter</taxon>
    </lineage>
</organism>
<gene>
    <name evidence="2" type="ORF">H9734_07825</name>
</gene>
<proteinExistence type="predicted"/>
<dbReference type="EMBL" id="DXEK01000131">
    <property type="protein sequence ID" value="HIX77486.1"/>
    <property type="molecule type" value="Genomic_DNA"/>
</dbReference>
<keyword evidence="1" id="KW-0472">Membrane</keyword>
<protein>
    <submittedName>
        <fullName evidence="2">Uncharacterized protein</fullName>
    </submittedName>
</protein>
<reference evidence="2" key="1">
    <citation type="journal article" date="2021" name="PeerJ">
        <title>Extensive microbial diversity within the chicken gut microbiome revealed by metagenomics and culture.</title>
        <authorList>
            <person name="Gilroy R."/>
            <person name="Ravi A."/>
            <person name="Getino M."/>
            <person name="Pursley I."/>
            <person name="Horton D.L."/>
            <person name="Alikhan N.F."/>
            <person name="Baker D."/>
            <person name="Gharbi K."/>
            <person name="Hall N."/>
            <person name="Watson M."/>
            <person name="Adriaenssens E.M."/>
            <person name="Foster-Nyarko E."/>
            <person name="Jarju S."/>
            <person name="Secka A."/>
            <person name="Antonio M."/>
            <person name="Oren A."/>
            <person name="Chaudhuri R.R."/>
            <person name="La Ragione R."/>
            <person name="Hildebrand F."/>
            <person name="Pallen M.J."/>
        </authorList>
    </citation>
    <scope>NUCLEOTIDE SEQUENCE</scope>
    <source>
        <strain evidence="2">CHK183-1962</strain>
    </source>
</reference>
<keyword evidence="1" id="KW-1133">Transmembrane helix</keyword>
<evidence type="ECO:0000313" key="2">
    <source>
        <dbReference type="EMBL" id="HIX77486.1"/>
    </source>
</evidence>
<evidence type="ECO:0000313" key="3">
    <source>
        <dbReference type="Proteomes" id="UP000886890"/>
    </source>
</evidence>
<reference evidence="2" key="2">
    <citation type="submission" date="2021-04" db="EMBL/GenBank/DDBJ databases">
        <authorList>
            <person name="Gilroy R."/>
        </authorList>
    </citation>
    <scope>NUCLEOTIDE SEQUENCE</scope>
    <source>
        <strain evidence="2">CHK183-1962</strain>
    </source>
</reference>
<feature type="transmembrane region" description="Helical" evidence="1">
    <location>
        <begin position="20"/>
        <end position="41"/>
    </location>
</feature>
<dbReference type="AlphaFoldDB" id="A0A9D2BIL1"/>
<keyword evidence="1" id="KW-0812">Transmembrane</keyword>
<feature type="transmembrane region" description="Helical" evidence="1">
    <location>
        <begin position="62"/>
        <end position="84"/>
    </location>
</feature>
<comment type="caution">
    <text evidence="2">The sequence shown here is derived from an EMBL/GenBank/DDBJ whole genome shotgun (WGS) entry which is preliminary data.</text>
</comment>
<sequence length="85" mass="9629">MRPLYLAVLAGYRLSFLPSAGFMLLYDFMYMLPLILLYFGYQKLQGTALIRRLEQILQRISAYVVPGVVSVAGVFLLFSGTVFLL</sequence>
<name>A0A9D2BIL1_9FIRM</name>